<keyword evidence="4" id="KW-1185">Reference proteome</keyword>
<feature type="transmembrane region" description="Helical" evidence="2">
    <location>
        <begin position="32"/>
        <end position="51"/>
    </location>
</feature>
<comment type="caution">
    <text evidence="3">The sequence shown here is derived from an EMBL/GenBank/DDBJ whole genome shotgun (WGS) entry which is preliminary data.</text>
</comment>
<evidence type="ECO:0000256" key="1">
    <source>
        <dbReference type="SAM" id="MobiDB-lite"/>
    </source>
</evidence>
<keyword evidence="2" id="KW-0812">Transmembrane</keyword>
<feature type="transmembrane region" description="Helical" evidence="2">
    <location>
        <begin position="57"/>
        <end position="82"/>
    </location>
</feature>
<dbReference type="Proteomes" id="UP000783871">
    <property type="component" value="Unassembled WGS sequence"/>
</dbReference>
<gene>
    <name evidence="3" type="ORF">HCJ94_28295</name>
</gene>
<evidence type="ECO:0000313" key="4">
    <source>
        <dbReference type="Proteomes" id="UP000783871"/>
    </source>
</evidence>
<keyword evidence="2" id="KW-0472">Membrane</keyword>
<dbReference type="EMBL" id="JAATEO010000056">
    <property type="protein sequence ID" value="NJP35758.1"/>
    <property type="molecule type" value="Genomic_DNA"/>
</dbReference>
<evidence type="ECO:0000256" key="2">
    <source>
        <dbReference type="SAM" id="Phobius"/>
    </source>
</evidence>
<feature type="region of interest" description="Disordered" evidence="1">
    <location>
        <begin position="125"/>
        <end position="146"/>
    </location>
</feature>
<protein>
    <submittedName>
        <fullName evidence="3">Uncharacterized protein</fullName>
    </submittedName>
</protein>
<feature type="transmembrane region" description="Helical" evidence="2">
    <location>
        <begin position="94"/>
        <end position="119"/>
    </location>
</feature>
<proteinExistence type="predicted"/>
<reference evidence="3 4" key="1">
    <citation type="submission" date="2020-03" db="EMBL/GenBank/DDBJ databases">
        <title>WGS of actinomycetes isolated from Thailand.</title>
        <authorList>
            <person name="Thawai C."/>
        </authorList>
    </citation>
    <scope>NUCLEOTIDE SEQUENCE [LARGE SCALE GENOMIC DNA]</scope>
    <source>
        <strain evidence="3 4">HSS6-12</strain>
    </source>
</reference>
<name>A0ABX0ZE56_9ACTN</name>
<keyword evidence="2" id="KW-1133">Transmembrane helix</keyword>
<organism evidence="3 4">
    <name type="scientific">Micromonospora thermarum</name>
    <dbReference type="NCBI Taxonomy" id="2720024"/>
    <lineage>
        <taxon>Bacteria</taxon>
        <taxon>Bacillati</taxon>
        <taxon>Actinomycetota</taxon>
        <taxon>Actinomycetes</taxon>
        <taxon>Micromonosporales</taxon>
        <taxon>Micromonosporaceae</taxon>
        <taxon>Micromonospora</taxon>
    </lineage>
</organism>
<accession>A0ABX0ZE56</accession>
<evidence type="ECO:0000313" key="3">
    <source>
        <dbReference type="EMBL" id="NJP35758.1"/>
    </source>
</evidence>
<feature type="region of interest" description="Disordered" evidence="1">
    <location>
        <begin position="1"/>
        <end position="22"/>
    </location>
</feature>
<sequence>MRESPATHLHSHSTPAPVAEPRNRIPGRLRTVWSGFVGAIGVVLGLAPHLLHHVGALAGTALVAGAGGTALFGALGLAASVPMLWRLRRRFNSWWAPGIALAVFAAMFSLSAFVVGPLISGGAEESPGGGVTPAPAPSEHSGHHGS</sequence>